<dbReference type="SUPFAM" id="SSF56954">
    <property type="entry name" value="Outer membrane efflux proteins (OEP)"/>
    <property type="match status" value="1"/>
</dbReference>
<dbReference type="Proteomes" id="UP001560573">
    <property type="component" value="Unassembled WGS sequence"/>
</dbReference>
<evidence type="ECO:0000313" key="4">
    <source>
        <dbReference type="EMBL" id="MEX6688739.1"/>
    </source>
</evidence>
<dbReference type="InterPro" id="IPR003423">
    <property type="entry name" value="OMP_efflux"/>
</dbReference>
<keyword evidence="2" id="KW-0175">Coiled coil</keyword>
<comment type="similarity">
    <text evidence="1">Belongs to the outer membrane factor (OMF) (TC 1.B.17) family.</text>
</comment>
<feature type="coiled-coil region" evidence="2">
    <location>
        <begin position="180"/>
        <end position="207"/>
    </location>
</feature>
<sequence length="416" mass="47467">MQIKILFTLIAGICVNTMYAQTSYSLQKALQTARENNPTLKSAELNINIAQSDVITAKLRPNPVLNNQSLQLVNSSKFPADTKWYNGENRQIWWQLTKPFQLPPVRKNKIEVANQSVKLSEKLFTETQRNLFQDVALKWLDVWTARKQWDMIIIAKANVDSLVSTNQLRLKNQVISETELMRTQLLANQYELQIKNAEQNYKNELANLKLIMGVQEDIGVDTSIKFITSIPEDADSLLQQALANRSDVQSLKSTIDVANANIKLQKSLATPVPELGVIYNPQNTIPYVGFFGTIEIPIFSRNQGERKKSGIIKDQAQQNLALLQKQINTELGTSYSSYVLQKMNLEKFKAIQQKAEQILSNVKYAYLHGGTTIVDFLEAQRSWLDTQHDYYNNMQQFRESYIKLLYATGLINQLAQ</sequence>
<gene>
    <name evidence="4" type="ORF">QTN47_14625</name>
</gene>
<evidence type="ECO:0000256" key="1">
    <source>
        <dbReference type="ARBA" id="ARBA00007613"/>
    </source>
</evidence>
<proteinExistence type="inferred from homology"/>
<dbReference type="Gene3D" id="1.20.1600.10">
    <property type="entry name" value="Outer membrane efflux proteins (OEP)"/>
    <property type="match status" value="1"/>
</dbReference>
<dbReference type="PANTHER" id="PTHR30203:SF24">
    <property type="entry name" value="BLR4935 PROTEIN"/>
    <property type="match status" value="1"/>
</dbReference>
<comment type="caution">
    <text evidence="4">The sequence shown here is derived from an EMBL/GenBank/DDBJ whole genome shotgun (WGS) entry which is preliminary data.</text>
</comment>
<dbReference type="EMBL" id="JAULBC010000004">
    <property type="protein sequence ID" value="MEX6688739.1"/>
    <property type="molecule type" value="Genomic_DNA"/>
</dbReference>
<feature type="chain" id="PRO_5045296305" evidence="3">
    <location>
        <begin position="21"/>
        <end position="416"/>
    </location>
</feature>
<evidence type="ECO:0000256" key="2">
    <source>
        <dbReference type="SAM" id="Coils"/>
    </source>
</evidence>
<organism evidence="4 5">
    <name type="scientific">Danxiaibacter flavus</name>
    <dbReference type="NCBI Taxonomy" id="3049108"/>
    <lineage>
        <taxon>Bacteria</taxon>
        <taxon>Pseudomonadati</taxon>
        <taxon>Bacteroidota</taxon>
        <taxon>Chitinophagia</taxon>
        <taxon>Chitinophagales</taxon>
        <taxon>Chitinophagaceae</taxon>
        <taxon>Danxiaibacter</taxon>
    </lineage>
</organism>
<protein>
    <submittedName>
        <fullName evidence="4">TolC family protein</fullName>
    </submittedName>
</protein>
<evidence type="ECO:0000256" key="3">
    <source>
        <dbReference type="SAM" id="SignalP"/>
    </source>
</evidence>
<keyword evidence="5" id="KW-1185">Reference proteome</keyword>
<evidence type="ECO:0000313" key="5">
    <source>
        <dbReference type="Proteomes" id="UP001560573"/>
    </source>
</evidence>
<accession>A0ABV3ZHW4</accession>
<keyword evidence="3" id="KW-0732">Signal</keyword>
<dbReference type="RefSeq" id="WP_369330148.1">
    <property type="nucleotide sequence ID" value="NZ_JAULBC010000004.1"/>
</dbReference>
<dbReference type="Pfam" id="PF02321">
    <property type="entry name" value="OEP"/>
    <property type="match status" value="2"/>
</dbReference>
<feature type="signal peptide" evidence="3">
    <location>
        <begin position="1"/>
        <end position="20"/>
    </location>
</feature>
<dbReference type="PANTHER" id="PTHR30203">
    <property type="entry name" value="OUTER MEMBRANE CATION EFFLUX PROTEIN"/>
    <property type="match status" value="1"/>
</dbReference>
<name>A0ABV3ZHW4_9BACT</name>
<reference evidence="4 5" key="1">
    <citation type="submission" date="2023-07" db="EMBL/GenBank/DDBJ databases">
        <authorList>
            <person name="Lian W.-H."/>
        </authorList>
    </citation>
    <scope>NUCLEOTIDE SEQUENCE [LARGE SCALE GENOMIC DNA]</scope>
    <source>
        <strain evidence="4 5">SYSU DXS3180</strain>
    </source>
</reference>
<dbReference type="InterPro" id="IPR010131">
    <property type="entry name" value="MdtP/NodT-like"/>
</dbReference>